<evidence type="ECO:0000256" key="1">
    <source>
        <dbReference type="ARBA" id="ARBA00007274"/>
    </source>
</evidence>
<dbReference type="Gene3D" id="3.40.50.20">
    <property type="match status" value="1"/>
</dbReference>
<dbReference type="GO" id="GO:0047200">
    <property type="term" value="F:tetrahydrodipicolinate N-acetyltransferase activity"/>
    <property type="evidence" value="ECO:0007669"/>
    <property type="project" value="UniProtKB-EC"/>
</dbReference>
<dbReference type="PANTHER" id="PTHR43300:SF7">
    <property type="entry name" value="UDP-N-ACETYLBACILLOSAMINE N-ACETYLTRANSFERASE"/>
    <property type="match status" value="1"/>
</dbReference>
<dbReference type="EC" id="2.3.1.89" evidence="5"/>
<dbReference type="Proteomes" id="UP000254920">
    <property type="component" value="Unassembled WGS sequence"/>
</dbReference>
<dbReference type="OrthoDB" id="9801456at2"/>
<feature type="binding site" evidence="3">
    <location>
        <position position="148"/>
    </location>
    <ligand>
        <name>acetyl-CoA</name>
        <dbReference type="ChEBI" id="CHEBI:57288"/>
    </ligand>
</feature>
<evidence type="ECO:0000259" key="4">
    <source>
        <dbReference type="Pfam" id="PF17836"/>
    </source>
</evidence>
<dbReference type="Gene3D" id="2.160.10.10">
    <property type="entry name" value="Hexapeptide repeat proteins"/>
    <property type="match status" value="1"/>
</dbReference>
<evidence type="ECO:0000256" key="3">
    <source>
        <dbReference type="PIRSR" id="PIRSR620019-2"/>
    </source>
</evidence>
<sequence>MDKIILIGGGGHCRSVIDVVESEKRFEIFGIIDIDEKVGQNLFGYEIIGTQSDLTKIFKHCKNAIISLGQIKTSASRKRIYEQLKAIGFNLPSIISPFAYVSKYAKIGEGSVVMHNALINSSAIVGKNCIINTKALIEHDAIIGDFSHISTASVVNGGVVIGDDSFFGSNAVAKEYVKIGKGCIIGAGVSVLNDIGDGLVLKNSINFDYQRR</sequence>
<organism evidence="5 6">
    <name type="scientific">Campylobacter sputorum subsp. sputorum</name>
    <dbReference type="NCBI Taxonomy" id="32024"/>
    <lineage>
        <taxon>Bacteria</taxon>
        <taxon>Pseudomonadati</taxon>
        <taxon>Campylobacterota</taxon>
        <taxon>Epsilonproteobacteria</taxon>
        <taxon>Campylobacterales</taxon>
        <taxon>Campylobacteraceae</taxon>
        <taxon>Campylobacter</taxon>
    </lineage>
</organism>
<keyword evidence="5" id="KW-0808">Transferase</keyword>
<dbReference type="NCBIfam" id="TIGR03570">
    <property type="entry name" value="NeuD_NnaD"/>
    <property type="match status" value="1"/>
</dbReference>
<protein>
    <submittedName>
        <fullName evidence="5">Diguanylate cyclase</fullName>
        <ecNumber evidence="5">2.3.1.89</ecNumber>
    </submittedName>
</protein>
<reference evidence="5 6" key="1">
    <citation type="submission" date="2018-06" db="EMBL/GenBank/DDBJ databases">
        <authorList>
            <consortium name="Pathogen Informatics"/>
            <person name="Doyle S."/>
        </authorList>
    </citation>
    <scope>NUCLEOTIDE SEQUENCE [LARGE SCALE GENOMIC DNA]</scope>
    <source>
        <strain evidence="5 6">NCTC12475</strain>
    </source>
</reference>
<proteinExistence type="inferred from homology"/>
<dbReference type="RefSeq" id="WP_089183109.1">
    <property type="nucleotide sequence ID" value="NZ_CP043427.1"/>
</dbReference>
<dbReference type="Pfam" id="PF14602">
    <property type="entry name" value="Hexapep_2"/>
    <property type="match status" value="1"/>
</dbReference>
<feature type="active site" description="Proton acceptor" evidence="2">
    <location>
        <position position="139"/>
    </location>
</feature>
<dbReference type="InterPro" id="IPR041561">
    <property type="entry name" value="PglD_N"/>
</dbReference>
<dbReference type="SUPFAM" id="SSF51161">
    <property type="entry name" value="Trimeric LpxA-like enzymes"/>
    <property type="match status" value="1"/>
</dbReference>
<dbReference type="CDD" id="cd03360">
    <property type="entry name" value="LbH_AT_putative"/>
    <property type="match status" value="1"/>
</dbReference>
<dbReference type="EMBL" id="UFVD01000001">
    <property type="protein sequence ID" value="SUX10731.1"/>
    <property type="molecule type" value="Genomic_DNA"/>
</dbReference>
<comment type="similarity">
    <text evidence="1">Belongs to the transferase hexapeptide repeat family.</text>
</comment>
<evidence type="ECO:0000313" key="5">
    <source>
        <dbReference type="EMBL" id="SUX10731.1"/>
    </source>
</evidence>
<dbReference type="InterPro" id="IPR011004">
    <property type="entry name" value="Trimer_LpxA-like_sf"/>
</dbReference>
<dbReference type="InterPro" id="IPR001451">
    <property type="entry name" value="Hexapep"/>
</dbReference>
<dbReference type="InterPro" id="IPR050179">
    <property type="entry name" value="Trans_hexapeptide_repeat"/>
</dbReference>
<evidence type="ECO:0000256" key="2">
    <source>
        <dbReference type="PIRSR" id="PIRSR620019-1"/>
    </source>
</evidence>
<dbReference type="STRING" id="32024.GCA_000788295_01814"/>
<feature type="domain" description="PglD N-terminal" evidence="4">
    <location>
        <begin position="3"/>
        <end position="84"/>
    </location>
</feature>
<dbReference type="AlphaFoldDB" id="A0A381DJR4"/>
<dbReference type="GeneID" id="93091362"/>
<evidence type="ECO:0000313" key="6">
    <source>
        <dbReference type="Proteomes" id="UP000254920"/>
    </source>
</evidence>
<dbReference type="InterPro" id="IPR020019">
    <property type="entry name" value="AcTrfase_PglD-like"/>
</dbReference>
<keyword evidence="6" id="KW-1185">Reference proteome</keyword>
<feature type="site" description="Increases basicity of active site His" evidence="2">
    <location>
        <position position="140"/>
    </location>
</feature>
<dbReference type="Pfam" id="PF17836">
    <property type="entry name" value="PglD_N"/>
    <property type="match status" value="1"/>
</dbReference>
<feature type="binding site" evidence="3">
    <location>
        <position position="69"/>
    </location>
    <ligand>
        <name>substrate</name>
    </ligand>
</feature>
<gene>
    <name evidence="5" type="primary">dapH_2</name>
    <name evidence="5" type="ORF">NCTC12475_00938</name>
</gene>
<accession>A0A381DJR4</accession>
<keyword evidence="5" id="KW-0012">Acyltransferase</keyword>
<name>A0A381DJR4_9BACT</name>
<dbReference type="PANTHER" id="PTHR43300">
    <property type="entry name" value="ACETYLTRANSFERASE"/>
    <property type="match status" value="1"/>
</dbReference>